<keyword evidence="2 7" id="KW-0645">Protease</keyword>
<feature type="domain" description="Inhibitor I9" evidence="11">
    <location>
        <begin position="32"/>
        <end position="119"/>
    </location>
</feature>
<accession>A0A835F700</accession>
<evidence type="ECO:0000259" key="10">
    <source>
        <dbReference type="Pfam" id="PF02225"/>
    </source>
</evidence>
<dbReference type="PRINTS" id="PR00723">
    <property type="entry name" value="SUBTILISIN"/>
</dbReference>
<evidence type="ECO:0000256" key="4">
    <source>
        <dbReference type="ARBA" id="ARBA00022801"/>
    </source>
</evidence>
<feature type="active site" description="Charge relay system" evidence="6 7">
    <location>
        <position position="151"/>
    </location>
</feature>
<evidence type="ECO:0000256" key="1">
    <source>
        <dbReference type="ARBA" id="ARBA00011073"/>
    </source>
</evidence>
<dbReference type="FunFam" id="3.50.30.30:FF:000005">
    <property type="entry name" value="subtilisin-like protease SBT1.5"/>
    <property type="match status" value="1"/>
</dbReference>
<dbReference type="Pfam" id="PF05922">
    <property type="entry name" value="Inhibitor_I9"/>
    <property type="match status" value="1"/>
</dbReference>
<feature type="domain" description="Subtilisin-like protease fibronectin type-III" evidence="12">
    <location>
        <begin position="659"/>
        <end position="759"/>
    </location>
</feature>
<evidence type="ECO:0000259" key="12">
    <source>
        <dbReference type="Pfam" id="PF17766"/>
    </source>
</evidence>
<name>A0A835F700_9POAL</name>
<keyword evidence="3 8" id="KW-0732">Signal</keyword>
<evidence type="ECO:0000313" key="14">
    <source>
        <dbReference type="Proteomes" id="UP000636709"/>
    </source>
</evidence>
<evidence type="ECO:0000259" key="9">
    <source>
        <dbReference type="Pfam" id="PF00082"/>
    </source>
</evidence>
<dbReference type="EMBL" id="JACEFO010001619">
    <property type="protein sequence ID" value="KAF8730208.1"/>
    <property type="molecule type" value="Genomic_DNA"/>
</dbReference>
<dbReference type="SUPFAM" id="SSF52743">
    <property type="entry name" value="Subtilisin-like"/>
    <property type="match status" value="1"/>
</dbReference>
<dbReference type="InterPro" id="IPR015500">
    <property type="entry name" value="Peptidase_S8_subtilisin-rel"/>
</dbReference>
<dbReference type="Gene3D" id="2.60.40.2310">
    <property type="match status" value="1"/>
</dbReference>
<dbReference type="CDD" id="cd02120">
    <property type="entry name" value="PA_subtilisin_like"/>
    <property type="match status" value="1"/>
</dbReference>
<dbReference type="Pfam" id="PF02225">
    <property type="entry name" value="PA"/>
    <property type="match status" value="1"/>
</dbReference>
<keyword evidence="5 7" id="KW-0720">Serine protease</keyword>
<comment type="similarity">
    <text evidence="1 7">Belongs to the peptidase S8 family.</text>
</comment>
<feature type="signal peptide" evidence="8">
    <location>
        <begin position="1"/>
        <end position="22"/>
    </location>
</feature>
<dbReference type="PANTHER" id="PTHR10795">
    <property type="entry name" value="PROPROTEIN CONVERTASE SUBTILISIN/KEXIN"/>
    <property type="match status" value="1"/>
</dbReference>
<dbReference type="OrthoDB" id="548993at2759"/>
<dbReference type="GO" id="GO:0004252">
    <property type="term" value="F:serine-type endopeptidase activity"/>
    <property type="evidence" value="ECO:0007669"/>
    <property type="project" value="UniProtKB-UniRule"/>
</dbReference>
<dbReference type="InterPro" id="IPR036852">
    <property type="entry name" value="Peptidase_S8/S53_dom_sf"/>
</dbReference>
<reference evidence="13" key="1">
    <citation type="submission" date="2020-07" db="EMBL/GenBank/DDBJ databases">
        <title>Genome sequence and genetic diversity analysis of an under-domesticated orphan crop, white fonio (Digitaria exilis).</title>
        <authorList>
            <person name="Bennetzen J.L."/>
            <person name="Chen S."/>
            <person name="Ma X."/>
            <person name="Wang X."/>
            <person name="Yssel A.E.J."/>
            <person name="Chaluvadi S.R."/>
            <person name="Johnson M."/>
            <person name="Gangashetty P."/>
            <person name="Hamidou F."/>
            <person name="Sanogo M.D."/>
            <person name="Zwaenepoel A."/>
            <person name="Wallace J."/>
            <person name="Van De Peer Y."/>
            <person name="Van Deynze A."/>
        </authorList>
    </citation>
    <scope>NUCLEOTIDE SEQUENCE</scope>
    <source>
        <tissue evidence="13">Leaves</tissue>
    </source>
</reference>
<feature type="domain" description="PA" evidence="10">
    <location>
        <begin position="377"/>
        <end position="459"/>
    </location>
</feature>
<dbReference type="InterPro" id="IPR045051">
    <property type="entry name" value="SBT"/>
</dbReference>
<evidence type="ECO:0000256" key="5">
    <source>
        <dbReference type="ARBA" id="ARBA00022825"/>
    </source>
</evidence>
<comment type="caution">
    <text evidence="13">The sequence shown here is derived from an EMBL/GenBank/DDBJ whole genome shotgun (WGS) entry which is preliminary data.</text>
</comment>
<dbReference type="Proteomes" id="UP000636709">
    <property type="component" value="Unassembled WGS sequence"/>
</dbReference>
<dbReference type="PROSITE" id="PS51892">
    <property type="entry name" value="SUBTILASE"/>
    <property type="match status" value="1"/>
</dbReference>
<feature type="active site" description="Charge relay system" evidence="6 7">
    <location>
        <position position="217"/>
    </location>
</feature>
<keyword evidence="4 7" id="KW-0378">Hydrolase</keyword>
<dbReference type="InterPro" id="IPR041469">
    <property type="entry name" value="Subtilisin-like_FN3"/>
</dbReference>
<organism evidence="13 14">
    <name type="scientific">Digitaria exilis</name>
    <dbReference type="NCBI Taxonomy" id="1010633"/>
    <lineage>
        <taxon>Eukaryota</taxon>
        <taxon>Viridiplantae</taxon>
        <taxon>Streptophyta</taxon>
        <taxon>Embryophyta</taxon>
        <taxon>Tracheophyta</taxon>
        <taxon>Spermatophyta</taxon>
        <taxon>Magnoliopsida</taxon>
        <taxon>Liliopsida</taxon>
        <taxon>Poales</taxon>
        <taxon>Poaceae</taxon>
        <taxon>PACMAD clade</taxon>
        <taxon>Panicoideae</taxon>
        <taxon>Panicodae</taxon>
        <taxon>Paniceae</taxon>
        <taxon>Anthephorinae</taxon>
        <taxon>Digitaria</taxon>
    </lineage>
</organism>
<evidence type="ECO:0000256" key="7">
    <source>
        <dbReference type="PROSITE-ProRule" id="PRU01240"/>
    </source>
</evidence>
<dbReference type="Pfam" id="PF00082">
    <property type="entry name" value="Peptidase_S8"/>
    <property type="match status" value="1"/>
</dbReference>
<protein>
    <recommendedName>
        <fullName evidence="15">Subtilisin-like protease</fullName>
    </recommendedName>
</protein>
<evidence type="ECO:0000256" key="3">
    <source>
        <dbReference type="ARBA" id="ARBA00022729"/>
    </source>
</evidence>
<dbReference type="InterPro" id="IPR037045">
    <property type="entry name" value="S8pro/Inhibitor_I9_sf"/>
</dbReference>
<evidence type="ECO:0000256" key="6">
    <source>
        <dbReference type="PIRSR" id="PIRSR615500-1"/>
    </source>
</evidence>
<dbReference type="PROSITE" id="PS00138">
    <property type="entry name" value="SUBTILASE_SER"/>
    <property type="match status" value="1"/>
</dbReference>
<dbReference type="Gene3D" id="3.40.50.200">
    <property type="entry name" value="Peptidase S8/S53 domain"/>
    <property type="match status" value="1"/>
</dbReference>
<feature type="chain" id="PRO_5033035345" description="Subtilisin-like protease" evidence="8">
    <location>
        <begin position="23"/>
        <end position="771"/>
    </location>
</feature>
<dbReference type="InterPro" id="IPR000209">
    <property type="entry name" value="Peptidase_S8/S53_dom"/>
</dbReference>
<dbReference type="InterPro" id="IPR010259">
    <property type="entry name" value="S8pro/Inhibitor_I9"/>
</dbReference>
<feature type="active site" description="Charge relay system" evidence="6 7">
    <location>
        <position position="546"/>
    </location>
</feature>
<feature type="domain" description="Peptidase S8/S53" evidence="9">
    <location>
        <begin position="144"/>
        <end position="583"/>
    </location>
</feature>
<dbReference type="InterPro" id="IPR023828">
    <property type="entry name" value="Peptidase_S8_Ser-AS"/>
</dbReference>
<dbReference type="InterPro" id="IPR003137">
    <property type="entry name" value="PA_domain"/>
</dbReference>
<keyword evidence="14" id="KW-1185">Reference proteome</keyword>
<dbReference type="Gene3D" id="3.50.30.30">
    <property type="match status" value="1"/>
</dbReference>
<evidence type="ECO:0000256" key="8">
    <source>
        <dbReference type="SAM" id="SignalP"/>
    </source>
</evidence>
<dbReference type="Gene3D" id="3.30.70.80">
    <property type="entry name" value="Peptidase S8 propeptide/proteinase inhibitor I9"/>
    <property type="match status" value="1"/>
</dbReference>
<sequence length="771" mass="80673">MVRLVVAAFFLLAAVAAMAAAAGEPEAEVMSSYIVHVAATHAPRSPSSSSRPLALTAAYASFLHDHLPTELHDPTPAVHYSYRHAARGFAARLTGPQAAHLEAQPAILAVVPDEMLQLHTTMTPSFLRLSPSSGLIPAADGATDVVIGVIDSAFILSTENLSPLTRNCHRRQHLPRRLRVHAVLVGAKFFHKGNEAITGTSLSAMGQSMSPLDDVGHGTHTASTAAGSAAGDASFFKYGKGTAAGVAPGARIAVYKACWKTGCASSDILAAFEAAIEDGVDVISISVGGNKAQKFHKDSLTTGAFRAVRNGIIVSASAGNTGPAESTVSNVAPWILTVGASTINRRFPDTVVLGNGETFTGTSLYAGGAPLSSTEIPLVHGGDAGSRFCEVGKLNKSMVAGNIVLCDFGLNRGVEKGEAVKLAGGAGAILAGIKELGEFAYASPHMFPTTAITFASTEKIKKYMGTDASPVATIVFHGTVVSRTPSSPRMASFSSRGPNTRAPEILKPDVTAPGVNILAAWTGESSPSQLDTDRRRVRYNIISGTSMSCPHVSGVAALLRQARPDWSPAAIKSALMTTAYNVDDAGDVIRDMATGEASTPFARGSGHVDPNRALDPGLVYDADADDYVPFLCALGYTGEQIAIITDDSEVDCSAATAGELNYPAFSAVFGPNMKEVTQRRTVRNVGCNFRATYTASVTSPAGVRVTVKPGKLRFDAKQRTQGYEITFTPQGAGNLTDKYSFGSIVWSDGEHRVASPIAITWPWPARQVAAM</sequence>
<dbReference type="Pfam" id="PF17766">
    <property type="entry name" value="fn3_6"/>
    <property type="match status" value="1"/>
</dbReference>
<gene>
    <name evidence="13" type="ORF">HU200_017183</name>
</gene>
<evidence type="ECO:0008006" key="15">
    <source>
        <dbReference type="Google" id="ProtNLM"/>
    </source>
</evidence>
<evidence type="ECO:0000313" key="13">
    <source>
        <dbReference type="EMBL" id="KAF8730208.1"/>
    </source>
</evidence>
<proteinExistence type="inferred from homology"/>
<dbReference type="GO" id="GO:0006508">
    <property type="term" value="P:proteolysis"/>
    <property type="evidence" value="ECO:0007669"/>
    <property type="project" value="UniProtKB-KW"/>
</dbReference>
<dbReference type="AlphaFoldDB" id="A0A835F700"/>
<evidence type="ECO:0000256" key="2">
    <source>
        <dbReference type="ARBA" id="ARBA00022670"/>
    </source>
</evidence>
<evidence type="ECO:0000259" key="11">
    <source>
        <dbReference type="Pfam" id="PF05922"/>
    </source>
</evidence>